<dbReference type="Gene3D" id="3.40.10.10">
    <property type="entry name" value="DNA Methylphosphotriester Repair Domain"/>
    <property type="match status" value="1"/>
</dbReference>
<dbReference type="EMBL" id="JACADJ010000013">
    <property type="protein sequence ID" value="NWH04518.1"/>
    <property type="molecule type" value="Genomic_DNA"/>
</dbReference>
<accession>A0A850T7X1</accession>
<organism evidence="3 4">
    <name type="scientific">Desulfobacter latus</name>
    <dbReference type="NCBI Taxonomy" id="2292"/>
    <lineage>
        <taxon>Bacteria</taxon>
        <taxon>Pseudomonadati</taxon>
        <taxon>Thermodesulfobacteriota</taxon>
        <taxon>Desulfobacteria</taxon>
        <taxon>Desulfobacterales</taxon>
        <taxon>Desulfobacteraceae</taxon>
        <taxon>Desulfobacter</taxon>
    </lineage>
</organism>
<dbReference type="Pfam" id="PF26391">
    <property type="entry name" value="MamI"/>
    <property type="match status" value="1"/>
</dbReference>
<gene>
    <name evidence="3" type="ORF">HXW94_05855</name>
</gene>
<dbReference type="RefSeq" id="WP_178365974.1">
    <property type="nucleotide sequence ID" value="NZ_JACADJ010000013.1"/>
</dbReference>
<evidence type="ECO:0000256" key="2">
    <source>
        <dbReference type="SAM" id="Phobius"/>
    </source>
</evidence>
<protein>
    <recommendedName>
        <fullName evidence="5">Ada DNA repair metal-binding domain-containing protein</fullName>
    </recommendedName>
</protein>
<keyword evidence="2" id="KW-0472">Membrane</keyword>
<feature type="transmembrane region" description="Helical" evidence="2">
    <location>
        <begin position="29"/>
        <end position="49"/>
    </location>
</feature>
<dbReference type="Proteomes" id="UP000553343">
    <property type="component" value="Unassembled WGS sequence"/>
</dbReference>
<evidence type="ECO:0000256" key="1">
    <source>
        <dbReference type="SAM" id="MobiDB-lite"/>
    </source>
</evidence>
<dbReference type="InterPro" id="IPR035451">
    <property type="entry name" value="Ada-like_dom_sf"/>
</dbReference>
<evidence type="ECO:0000313" key="4">
    <source>
        <dbReference type="Proteomes" id="UP000553343"/>
    </source>
</evidence>
<reference evidence="3 4" key="1">
    <citation type="submission" date="2020-06" db="EMBL/GenBank/DDBJ databases">
        <title>High-quality draft genome of sulfate reducer Desulfobacter latus type strain AcrS2 isolated from marine sediment.</title>
        <authorList>
            <person name="Hoppe M."/>
            <person name="Larsen C.K."/>
            <person name="Marshall I.P.G."/>
            <person name="Schramm A."/>
            <person name="Marietou A.G."/>
        </authorList>
    </citation>
    <scope>NUCLEOTIDE SEQUENCE [LARGE SCALE GENOMIC DNA]</scope>
    <source>
        <strain evidence="3 4">AcRS2</strain>
    </source>
</reference>
<feature type="compositionally biased region" description="Acidic residues" evidence="1">
    <location>
        <begin position="102"/>
        <end position="113"/>
    </location>
</feature>
<feature type="compositionally biased region" description="Basic and acidic residues" evidence="1">
    <location>
        <begin position="67"/>
        <end position="99"/>
    </location>
</feature>
<keyword evidence="4" id="KW-1185">Reference proteome</keyword>
<evidence type="ECO:0008006" key="5">
    <source>
        <dbReference type="Google" id="ProtNLM"/>
    </source>
</evidence>
<comment type="caution">
    <text evidence="3">The sequence shown here is derived from an EMBL/GenBank/DDBJ whole genome shotgun (WGS) entry which is preliminary data.</text>
</comment>
<dbReference type="SUPFAM" id="SSF57884">
    <property type="entry name" value="Ada DNA repair protein, N-terminal domain (N-Ada 10)"/>
    <property type="match status" value="1"/>
</dbReference>
<sequence length="190" mass="20868">MKKFIIGALVLLIGVPGFSFTFFNFLNFLTGLIPVLMILGGAIAVYLGIEELKQSENNEAEIEPSEIIEKNTDKSDKKSEALLDKQDIKPAQEPTEKIIETNTDEQPEPEIEQASENPATLPRQPAESLAPEAEAPADECVQFKGNIETLVFHSVTCNFASGKNCSMDFITKEEAESQGYKPCKICIPDA</sequence>
<keyword evidence="2" id="KW-1133">Transmembrane helix</keyword>
<proteinExistence type="predicted"/>
<dbReference type="InterPro" id="IPR058806">
    <property type="entry name" value="MamI"/>
</dbReference>
<keyword evidence="2" id="KW-0812">Transmembrane</keyword>
<feature type="compositionally biased region" description="Low complexity" evidence="1">
    <location>
        <begin position="125"/>
        <end position="134"/>
    </location>
</feature>
<dbReference type="AlphaFoldDB" id="A0A850T7X1"/>
<evidence type="ECO:0000313" key="3">
    <source>
        <dbReference type="EMBL" id="NWH04518.1"/>
    </source>
</evidence>
<name>A0A850T7X1_9BACT</name>
<feature type="region of interest" description="Disordered" evidence="1">
    <location>
        <begin position="58"/>
        <end position="135"/>
    </location>
</feature>